<dbReference type="STRING" id="36022.A0A061B6E6"/>
<dbReference type="PROSITE" id="PS51847">
    <property type="entry name" value="SMP"/>
    <property type="match status" value="1"/>
</dbReference>
<dbReference type="VEuPathDB" id="FungiDB:BON22_1089"/>
<dbReference type="AlphaFoldDB" id="A0A061B6E6"/>
<keyword evidence="2" id="KW-0813">Transport</keyword>
<evidence type="ECO:0000256" key="10">
    <source>
        <dbReference type="SAM" id="MobiDB-lite"/>
    </source>
</evidence>
<evidence type="ECO:0000256" key="6">
    <source>
        <dbReference type="ARBA" id="ARBA00023055"/>
    </source>
</evidence>
<dbReference type="Pfam" id="PF26545">
    <property type="entry name" value="Mdm34_N"/>
    <property type="match status" value="1"/>
</dbReference>
<dbReference type="GO" id="GO:0015914">
    <property type="term" value="P:phospholipid transport"/>
    <property type="evidence" value="ECO:0007669"/>
    <property type="project" value="TreeGrafter"/>
</dbReference>
<dbReference type="GO" id="GO:0008289">
    <property type="term" value="F:lipid binding"/>
    <property type="evidence" value="ECO:0007669"/>
    <property type="project" value="UniProtKB-KW"/>
</dbReference>
<dbReference type="CDD" id="cd21673">
    <property type="entry name" value="SMP_Mdm34"/>
    <property type="match status" value="1"/>
</dbReference>
<dbReference type="OMA" id="TTFMINE"/>
<gene>
    <name evidence="13" type="ORF">BON22_1089</name>
    <name evidence="12" type="ORF">CYFA0S_18e02058g</name>
</gene>
<feature type="region of interest" description="Disordered" evidence="10">
    <location>
        <begin position="275"/>
        <end position="311"/>
    </location>
</feature>
<organism evidence="12">
    <name type="scientific">Cyberlindnera fabianii</name>
    <name type="common">Yeast</name>
    <name type="synonym">Hansenula fabianii</name>
    <dbReference type="NCBI Taxonomy" id="36022"/>
    <lineage>
        <taxon>Eukaryota</taxon>
        <taxon>Fungi</taxon>
        <taxon>Dikarya</taxon>
        <taxon>Ascomycota</taxon>
        <taxon>Saccharomycotina</taxon>
        <taxon>Saccharomycetes</taxon>
        <taxon>Phaffomycetales</taxon>
        <taxon>Phaffomycetaceae</taxon>
        <taxon>Cyberlindnera</taxon>
    </lineage>
</organism>
<evidence type="ECO:0000256" key="4">
    <source>
        <dbReference type="ARBA" id="ARBA00022692"/>
    </source>
</evidence>
<dbReference type="InterPro" id="IPR058825">
    <property type="entry name" value="MDM34_N"/>
</dbReference>
<keyword evidence="8" id="KW-0496">Mitochondrion</keyword>
<dbReference type="Proteomes" id="UP000189513">
    <property type="component" value="Unassembled WGS sequence"/>
</dbReference>
<protein>
    <submittedName>
        <fullName evidence="12">CYFA0S18e02058g1_1</fullName>
    </submittedName>
    <submittedName>
        <fullName evidence="13">Mitochondrial distribution and morphology protein 34</fullName>
    </submittedName>
</protein>
<keyword evidence="9" id="KW-0472">Membrane</keyword>
<dbReference type="InterPro" id="IPR031468">
    <property type="entry name" value="SMP_LBD"/>
</dbReference>
<sequence>MSFLFSWIDLQSVDIRRSVNEVLSSLSPTQLPQTVSMKQLSLGTSPPQFEVLDIIDLQEGRFKGLFKFQYQGEIDIVLNSDIEINALKLIEFDSFSKPHFVLADKSAVLPVDINLQNVRIDALLTVVYNGKNITVVFNDSPIIDLDIETTMDELLDEDLFETMKTDLLTMATEFLKQDLPGLISQVKLFDQEQQEALKDTLKTENSVLKRARLSMDDEPLVKCEMDFNVFNTMSLKPQGFSDVVQRISLSQEQYQNQDCSQKEIGVKKRRVIKMGKTKKSRTVSSPTETSSLTVTPSSTPLKTQVKTPRHQTALTGACTPVTDLTLSHATMTASSLSSPTLMDTSHSSHASIEEYLMSNETLVFDSSADILELEDPYVDMMHPMDIVPEYTQKDIKHLIPETKMRPRGVSSNYIKVDEQFKEMLKMNNERKTKSDVVIL</sequence>
<proteinExistence type="predicted"/>
<feature type="domain" description="SMP-LTD" evidence="11">
    <location>
        <begin position="1"/>
        <end position="188"/>
    </location>
</feature>
<evidence type="ECO:0000256" key="8">
    <source>
        <dbReference type="ARBA" id="ARBA00023128"/>
    </source>
</evidence>
<evidence type="ECO:0000256" key="5">
    <source>
        <dbReference type="ARBA" id="ARBA00022787"/>
    </source>
</evidence>
<evidence type="ECO:0000259" key="11">
    <source>
        <dbReference type="PROSITE" id="PS51847"/>
    </source>
</evidence>
<dbReference type="OrthoDB" id="3980760at2759"/>
<dbReference type="GO" id="GO:0032865">
    <property type="term" value="C:ERMES complex"/>
    <property type="evidence" value="ECO:0007669"/>
    <property type="project" value="InterPro"/>
</dbReference>
<evidence type="ECO:0000256" key="9">
    <source>
        <dbReference type="ARBA" id="ARBA00023136"/>
    </source>
</evidence>
<reference evidence="12" key="1">
    <citation type="journal article" date="2014" name="Genome Announc.">
        <title>Genome sequence of the yeast Cyberlindnera fabianii (Hansenula fabianii).</title>
        <authorList>
            <person name="Freel K.C."/>
            <person name="Sarilar V."/>
            <person name="Neuveglise C."/>
            <person name="Devillers H."/>
            <person name="Friedrich A."/>
            <person name="Schacherer J."/>
        </authorList>
    </citation>
    <scope>NUCLEOTIDE SEQUENCE</scope>
    <source>
        <strain evidence="12">YJS4271</strain>
    </source>
</reference>
<dbReference type="EMBL" id="MPUK01000002">
    <property type="protein sequence ID" value="ONH68999.1"/>
    <property type="molecule type" value="Genomic_DNA"/>
</dbReference>
<evidence type="ECO:0000256" key="3">
    <source>
        <dbReference type="ARBA" id="ARBA00022452"/>
    </source>
</evidence>
<keyword evidence="6" id="KW-0445">Lipid transport</keyword>
<accession>A0A061B6E6</accession>
<evidence type="ECO:0000256" key="1">
    <source>
        <dbReference type="ARBA" id="ARBA00004370"/>
    </source>
</evidence>
<dbReference type="InterPro" id="IPR027536">
    <property type="entry name" value="MDM34"/>
</dbReference>
<dbReference type="GO" id="GO:1990456">
    <property type="term" value="P:mitochondrion-endoplasmic reticulum membrane tethering"/>
    <property type="evidence" value="ECO:0007669"/>
    <property type="project" value="TreeGrafter"/>
</dbReference>
<reference evidence="14" key="2">
    <citation type="journal article" date="2017" name="Genome Announc.">
        <title>Genome sequences of Cyberlindnera fabianii 65, Pichia kudriavzevii 129, and Saccharomyces cerevisiae 131 isolated from fermented masau fruits in Zimbabwe.</title>
        <authorList>
            <person name="van Rijswijck I.M.H."/>
            <person name="Derks M.F.L."/>
            <person name="Abee T."/>
            <person name="de Ridder D."/>
            <person name="Smid E.J."/>
        </authorList>
    </citation>
    <scope>NUCLEOTIDE SEQUENCE [LARGE SCALE GENOMIC DNA]</scope>
    <source>
        <strain evidence="14">65</strain>
    </source>
</reference>
<comment type="subcellular location">
    <subcellularLocation>
        <location evidence="1">Membrane</location>
    </subcellularLocation>
</comment>
<dbReference type="GO" id="GO:0007005">
    <property type="term" value="P:mitochondrion organization"/>
    <property type="evidence" value="ECO:0007669"/>
    <property type="project" value="InterPro"/>
</dbReference>
<evidence type="ECO:0000313" key="12">
    <source>
        <dbReference type="EMBL" id="CDR45470.1"/>
    </source>
</evidence>
<keyword evidence="4" id="KW-0812">Transmembrane</keyword>
<keyword evidence="5" id="KW-1000">Mitochondrion outer membrane</keyword>
<evidence type="ECO:0000256" key="7">
    <source>
        <dbReference type="ARBA" id="ARBA00023121"/>
    </source>
</evidence>
<feature type="compositionally biased region" description="Polar residues" evidence="10">
    <location>
        <begin position="302"/>
        <end position="311"/>
    </location>
</feature>
<reference evidence="13" key="3">
    <citation type="submission" date="2017-01" db="EMBL/GenBank/DDBJ databases">
        <authorList>
            <person name="Mah S.A."/>
            <person name="Swanson W.J."/>
            <person name="Moy G.W."/>
            <person name="Vacquier V.D."/>
        </authorList>
    </citation>
    <scope>NUCLEOTIDE SEQUENCE [LARGE SCALE GENOMIC DNA]</scope>
    <source>
        <strain evidence="13">65</strain>
    </source>
</reference>
<keyword evidence="14" id="KW-1185">Reference proteome</keyword>
<feature type="compositionally biased region" description="Low complexity" evidence="10">
    <location>
        <begin position="282"/>
        <end position="301"/>
    </location>
</feature>
<name>A0A061B6E6_CYBFA</name>
<evidence type="ECO:0000313" key="13">
    <source>
        <dbReference type="EMBL" id="ONH68999.1"/>
    </source>
</evidence>
<keyword evidence="7" id="KW-0446">Lipid-binding</keyword>
<dbReference type="PANTHER" id="PTHR28185:SF1">
    <property type="entry name" value="MITOCHONDRIAL DISTRIBUTION AND MORPHOLOGY PROTEIN 34"/>
    <property type="match status" value="1"/>
</dbReference>
<dbReference type="PANTHER" id="PTHR28185">
    <property type="entry name" value="MITOCHONDRIAL DISTRIBUTION AND MORPHOLOGY PROTEIN 34"/>
    <property type="match status" value="1"/>
</dbReference>
<evidence type="ECO:0000256" key="2">
    <source>
        <dbReference type="ARBA" id="ARBA00022448"/>
    </source>
</evidence>
<keyword evidence="3" id="KW-1134">Transmembrane beta strand</keyword>
<evidence type="ECO:0000313" key="14">
    <source>
        <dbReference type="Proteomes" id="UP000189513"/>
    </source>
</evidence>
<dbReference type="EMBL" id="LK052903">
    <property type="protein sequence ID" value="CDR45470.1"/>
    <property type="molecule type" value="Genomic_DNA"/>
</dbReference>